<feature type="non-terminal residue" evidence="2">
    <location>
        <position position="1"/>
    </location>
</feature>
<keyword evidence="3" id="KW-1185">Reference proteome</keyword>
<dbReference type="AlphaFoldDB" id="A0AA36DA73"/>
<dbReference type="PANTHER" id="PTHR20872:SF1">
    <property type="entry name" value="F-BOX DOMAIN-CONTAINING PROTEIN"/>
    <property type="match status" value="1"/>
</dbReference>
<dbReference type="PANTHER" id="PTHR20872">
    <property type="match status" value="1"/>
</dbReference>
<name>A0AA36DA73_9BILA</name>
<proteinExistence type="predicted"/>
<organism evidence="2 3">
    <name type="scientific">Mesorhabditis spiculigera</name>
    <dbReference type="NCBI Taxonomy" id="96644"/>
    <lineage>
        <taxon>Eukaryota</taxon>
        <taxon>Metazoa</taxon>
        <taxon>Ecdysozoa</taxon>
        <taxon>Nematoda</taxon>
        <taxon>Chromadorea</taxon>
        <taxon>Rhabditida</taxon>
        <taxon>Rhabditina</taxon>
        <taxon>Rhabditomorpha</taxon>
        <taxon>Rhabditoidea</taxon>
        <taxon>Rhabditidae</taxon>
        <taxon>Mesorhabditinae</taxon>
        <taxon>Mesorhabditis</taxon>
    </lineage>
</organism>
<dbReference type="Pfam" id="PF00646">
    <property type="entry name" value="F-box"/>
    <property type="match status" value="1"/>
</dbReference>
<sequence length="333" mass="39242">MSEGQWSGLPLVVLESIFDKLPIKNKGRCAQVCYDWYLASKSERSWRYFRYEDDIFVRRKFTQHSGWQNHIDHYRLRFLTAKTVTKWKRFEVLPVSSLSHMYEFLRVLSNFSEYYERNAGEEPLSGLQSFQFEWEMHVPKEGAGVHFDHDIGTGGTMLAGIWLFLQHLFGLKSLALINLQLAEREFNPFMEKIWTFFQDRLEELYFLNATLYRKPVLYLGLFLNLRKLVVSPQHLDDDCLILIGDLRSLKTFMIVQTEKTSEHRACSRNSWEIFEKGNGGRTRLYLVLKGKGRLPMLVQPGAPVKSIIWEKYNGQLTYDLTQNVKIVFRNIFP</sequence>
<gene>
    <name evidence="2" type="ORF">MSPICULIGERA_LOCUS21678</name>
</gene>
<dbReference type="Gene3D" id="1.20.1280.50">
    <property type="match status" value="1"/>
</dbReference>
<feature type="domain" description="F-box" evidence="1">
    <location>
        <begin position="9"/>
        <end position="49"/>
    </location>
</feature>
<evidence type="ECO:0000259" key="1">
    <source>
        <dbReference type="SMART" id="SM00256"/>
    </source>
</evidence>
<dbReference type="Proteomes" id="UP001177023">
    <property type="component" value="Unassembled WGS sequence"/>
</dbReference>
<dbReference type="SMART" id="SM00256">
    <property type="entry name" value="FBOX"/>
    <property type="match status" value="1"/>
</dbReference>
<dbReference type="SUPFAM" id="SSF81383">
    <property type="entry name" value="F-box domain"/>
    <property type="match status" value="1"/>
</dbReference>
<evidence type="ECO:0000313" key="2">
    <source>
        <dbReference type="EMBL" id="CAJ0583606.1"/>
    </source>
</evidence>
<comment type="caution">
    <text evidence="2">The sequence shown here is derived from an EMBL/GenBank/DDBJ whole genome shotgun (WGS) entry which is preliminary data.</text>
</comment>
<dbReference type="InterPro" id="IPR036047">
    <property type="entry name" value="F-box-like_dom_sf"/>
</dbReference>
<dbReference type="InterPro" id="IPR001810">
    <property type="entry name" value="F-box_dom"/>
</dbReference>
<reference evidence="2" key="1">
    <citation type="submission" date="2023-06" db="EMBL/GenBank/DDBJ databases">
        <authorList>
            <person name="Delattre M."/>
        </authorList>
    </citation>
    <scope>NUCLEOTIDE SEQUENCE</scope>
    <source>
        <strain evidence="2">AF72</strain>
    </source>
</reference>
<dbReference type="EMBL" id="CATQJA010002665">
    <property type="protein sequence ID" value="CAJ0583606.1"/>
    <property type="molecule type" value="Genomic_DNA"/>
</dbReference>
<accession>A0AA36DA73</accession>
<evidence type="ECO:0000313" key="3">
    <source>
        <dbReference type="Proteomes" id="UP001177023"/>
    </source>
</evidence>
<protein>
    <recommendedName>
        <fullName evidence="1">F-box domain-containing protein</fullName>
    </recommendedName>
</protein>